<proteinExistence type="predicted"/>
<organism evidence="1 2">
    <name type="scientific">Gordonia jacobaea</name>
    <dbReference type="NCBI Taxonomy" id="122202"/>
    <lineage>
        <taxon>Bacteria</taxon>
        <taxon>Bacillati</taxon>
        <taxon>Actinomycetota</taxon>
        <taxon>Actinomycetes</taxon>
        <taxon>Mycobacteriales</taxon>
        <taxon>Gordoniaceae</taxon>
        <taxon>Gordonia</taxon>
    </lineage>
</organism>
<dbReference type="Proteomes" id="UP000037247">
    <property type="component" value="Unassembled WGS sequence"/>
</dbReference>
<evidence type="ECO:0000313" key="2">
    <source>
        <dbReference type="Proteomes" id="UP000037247"/>
    </source>
</evidence>
<evidence type="ECO:0000313" key="1">
    <source>
        <dbReference type="EMBL" id="KNA90371.1"/>
    </source>
</evidence>
<accession>A0ABR5IAF8</accession>
<comment type="caution">
    <text evidence="1">The sequence shown here is derived from an EMBL/GenBank/DDBJ whole genome shotgun (WGS) entry which is preliminary data.</text>
</comment>
<sequence>MRTDPHRLSLVGFAAAESGLDSGARSARARSTSGPRIRRPSLIERRSPLIELVEITPSLIERRSPLIELVEITPSLIERRSPLIELVEITPSLIERRSPLIELVEITPPQTLQPARNARQHRGMTACFAP</sequence>
<protein>
    <submittedName>
        <fullName evidence="1">Uncharacterized protein</fullName>
    </submittedName>
</protein>
<gene>
    <name evidence="1" type="ORF">ABW18_15855</name>
</gene>
<name>A0ABR5IAF8_9ACTN</name>
<reference evidence="1 2" key="1">
    <citation type="submission" date="2015-05" db="EMBL/GenBank/DDBJ databases">
        <title>Draft genome sequence of the bacterium Gordonia jacobaea a new member of the Gordonia genus.</title>
        <authorList>
            <person name="Jimenez-Galisteo G."/>
            <person name="Dominguez A."/>
            <person name="Munoz E."/>
            <person name="Vinas M."/>
        </authorList>
    </citation>
    <scope>NUCLEOTIDE SEQUENCE [LARGE SCALE GENOMIC DNA]</scope>
    <source>
        <strain evidence="2">mv1</strain>
    </source>
</reference>
<keyword evidence="2" id="KW-1185">Reference proteome</keyword>
<dbReference type="EMBL" id="LDTZ01000019">
    <property type="protein sequence ID" value="KNA90371.1"/>
    <property type="molecule type" value="Genomic_DNA"/>
</dbReference>